<dbReference type="EMBL" id="BSXS01008890">
    <property type="protein sequence ID" value="GME93987.1"/>
    <property type="molecule type" value="Genomic_DNA"/>
</dbReference>
<dbReference type="Proteomes" id="UP001165064">
    <property type="component" value="Unassembled WGS sequence"/>
</dbReference>
<organism evidence="1 2">
    <name type="scientific">Ambrosiozyma monospora</name>
    <name type="common">Yeast</name>
    <name type="synonym">Endomycopsis monosporus</name>
    <dbReference type="NCBI Taxonomy" id="43982"/>
    <lineage>
        <taxon>Eukaryota</taxon>
        <taxon>Fungi</taxon>
        <taxon>Dikarya</taxon>
        <taxon>Ascomycota</taxon>
        <taxon>Saccharomycotina</taxon>
        <taxon>Pichiomycetes</taxon>
        <taxon>Pichiales</taxon>
        <taxon>Pichiaceae</taxon>
        <taxon>Ambrosiozyma</taxon>
    </lineage>
</organism>
<evidence type="ECO:0000313" key="1">
    <source>
        <dbReference type="EMBL" id="GME93987.1"/>
    </source>
</evidence>
<name>A0ACB5TRX8_AMBMO</name>
<comment type="caution">
    <text evidence="1">The sequence shown here is derived from an EMBL/GenBank/DDBJ whole genome shotgun (WGS) entry which is preliminary data.</text>
</comment>
<accession>A0ACB5TRX8</accession>
<keyword evidence="2" id="KW-1185">Reference proteome</keyword>
<protein>
    <submittedName>
        <fullName evidence="1">Unnamed protein product</fullName>
    </submittedName>
</protein>
<sequence>MVAEFTDEVESNPELYGLRRSGRARTKPQIFTESSDEDDIVKPRKRKAKADLDFNESATENASAIEEDDGDEEADDEPMDSDDDYEIK</sequence>
<gene>
    <name evidence="1" type="ORF">Amon02_000946000</name>
</gene>
<reference evidence="1" key="1">
    <citation type="submission" date="2023-04" db="EMBL/GenBank/DDBJ databases">
        <title>Ambrosiozyma monospora NBRC 10751.</title>
        <authorList>
            <person name="Ichikawa N."/>
            <person name="Sato H."/>
            <person name="Tonouchi N."/>
        </authorList>
    </citation>
    <scope>NUCLEOTIDE SEQUENCE</scope>
    <source>
        <strain evidence="1">NBRC 10751</strain>
    </source>
</reference>
<evidence type="ECO:0000313" key="2">
    <source>
        <dbReference type="Proteomes" id="UP001165064"/>
    </source>
</evidence>
<proteinExistence type="predicted"/>